<dbReference type="EC" id="5.6.2.1" evidence="10"/>
<evidence type="ECO:0000256" key="2">
    <source>
        <dbReference type="ARBA" id="ARBA00009446"/>
    </source>
</evidence>
<dbReference type="InterPro" id="IPR003601">
    <property type="entry name" value="Topo_IA_2"/>
</dbReference>
<keyword evidence="5" id="KW-0862">Zinc</keyword>
<comment type="catalytic activity">
    <reaction evidence="1 10">
        <text>ATP-independent breakage of single-stranded DNA, followed by passage and rejoining.</text>
        <dbReference type="EC" id="5.6.2.1"/>
    </reaction>
</comment>
<feature type="region of interest" description="Disordered" evidence="11">
    <location>
        <begin position="704"/>
        <end position="789"/>
    </location>
</feature>
<feature type="compositionally biased region" description="Low complexity" evidence="11">
    <location>
        <begin position="714"/>
        <end position="727"/>
    </location>
</feature>
<feature type="compositionally biased region" description="Low complexity" evidence="11">
    <location>
        <begin position="754"/>
        <end position="772"/>
    </location>
</feature>
<dbReference type="SUPFAM" id="SSF57783">
    <property type="entry name" value="Zinc beta-ribbon"/>
    <property type="match status" value="1"/>
</dbReference>
<evidence type="ECO:0000256" key="7">
    <source>
        <dbReference type="ARBA" id="ARBA00023029"/>
    </source>
</evidence>
<feature type="site" description="Interaction with DNA" evidence="10">
    <location>
        <position position="144"/>
    </location>
</feature>
<keyword evidence="9 10" id="KW-0413">Isomerase</keyword>
<dbReference type="RefSeq" id="WP_213543359.1">
    <property type="nucleotide sequence ID" value="NZ_AP023420.1"/>
</dbReference>
<evidence type="ECO:0000259" key="13">
    <source>
        <dbReference type="PROSITE" id="PS52039"/>
    </source>
</evidence>
<accession>A0A810Q9W8</accession>
<dbReference type="InterPro" id="IPR013825">
    <property type="entry name" value="Topo_IA_cen_sub2"/>
</dbReference>
<keyword evidence="7 10" id="KW-0799">Topoisomerase</keyword>
<feature type="site" description="Interaction with DNA" evidence="10">
    <location>
        <position position="492"/>
    </location>
</feature>
<dbReference type="InterPro" id="IPR013497">
    <property type="entry name" value="Topo_IA_cen"/>
</dbReference>
<dbReference type="PROSITE" id="PS00396">
    <property type="entry name" value="TOPO_IA_1"/>
    <property type="match status" value="1"/>
</dbReference>
<dbReference type="GO" id="GO:0006265">
    <property type="term" value="P:DNA topological change"/>
    <property type="evidence" value="ECO:0007669"/>
    <property type="project" value="UniProtKB-UniRule"/>
</dbReference>
<feature type="domain" description="Topo IA-type catalytic" evidence="13">
    <location>
        <begin position="130"/>
        <end position="560"/>
    </location>
</feature>
<dbReference type="AlphaFoldDB" id="A0A810Q9W8"/>
<organism evidence="14 15">
    <name type="scientific">Pusillibacter faecalis</name>
    <dbReference type="NCBI Taxonomy" id="2714358"/>
    <lineage>
        <taxon>Bacteria</taxon>
        <taxon>Bacillati</taxon>
        <taxon>Bacillota</taxon>
        <taxon>Clostridia</taxon>
        <taxon>Eubacteriales</taxon>
        <taxon>Oscillospiraceae</taxon>
        <taxon>Pusillibacter</taxon>
    </lineage>
</organism>
<dbReference type="PANTHER" id="PTHR42785:SF1">
    <property type="entry name" value="DNA TOPOISOMERASE"/>
    <property type="match status" value="1"/>
</dbReference>
<dbReference type="GO" id="GO:0008270">
    <property type="term" value="F:zinc ion binding"/>
    <property type="evidence" value="ECO:0007669"/>
    <property type="project" value="UniProtKB-KW"/>
</dbReference>
<dbReference type="InterPro" id="IPR023406">
    <property type="entry name" value="Topo_IA_AS"/>
</dbReference>
<feature type="site" description="Interaction with DNA" evidence="10">
    <location>
        <position position="141"/>
    </location>
</feature>
<feature type="site" description="Interaction with DNA" evidence="10">
    <location>
        <position position="34"/>
    </location>
</feature>
<keyword evidence="15" id="KW-1185">Reference proteome</keyword>
<dbReference type="InterPro" id="IPR028612">
    <property type="entry name" value="Topoisom_1_IA"/>
</dbReference>
<dbReference type="GO" id="GO:0003677">
    <property type="term" value="F:DNA binding"/>
    <property type="evidence" value="ECO:0007669"/>
    <property type="project" value="UniProtKB-KW"/>
</dbReference>
<feature type="site" description="Interaction with DNA" evidence="10">
    <location>
        <position position="304"/>
    </location>
</feature>
<evidence type="ECO:0000256" key="3">
    <source>
        <dbReference type="ARBA" id="ARBA00022723"/>
    </source>
</evidence>
<keyword evidence="8 10" id="KW-0238">DNA-binding</keyword>
<gene>
    <name evidence="10 14" type="primary">topA</name>
    <name evidence="14" type="ORF">MM59RIKEN_23670</name>
</gene>
<dbReference type="InterPro" id="IPR013824">
    <property type="entry name" value="Topo_IA_cen_sub1"/>
</dbReference>
<dbReference type="Gene3D" id="3.30.65.10">
    <property type="entry name" value="Bacterial Topoisomerase I, domain 1"/>
    <property type="match status" value="1"/>
</dbReference>
<dbReference type="Gene3D" id="1.10.290.10">
    <property type="entry name" value="Topoisomerase I, domain 4"/>
    <property type="match status" value="1"/>
</dbReference>
<dbReference type="GO" id="GO:0003917">
    <property type="term" value="F:DNA topoisomerase type I (single strand cut, ATP-independent) activity"/>
    <property type="evidence" value="ECO:0007669"/>
    <property type="project" value="UniProtKB-UniRule"/>
</dbReference>
<dbReference type="PROSITE" id="PS50880">
    <property type="entry name" value="TOPRIM"/>
    <property type="match status" value="1"/>
</dbReference>
<feature type="region of interest" description="Disordered" evidence="11">
    <location>
        <begin position="246"/>
        <end position="272"/>
    </location>
</feature>
<dbReference type="Proteomes" id="UP000679848">
    <property type="component" value="Chromosome"/>
</dbReference>
<comment type="subunit">
    <text evidence="10">Monomer.</text>
</comment>
<evidence type="ECO:0000256" key="8">
    <source>
        <dbReference type="ARBA" id="ARBA00023125"/>
    </source>
</evidence>
<dbReference type="SMART" id="SM00437">
    <property type="entry name" value="TOP1Ac"/>
    <property type="match status" value="1"/>
</dbReference>
<feature type="site" description="Interaction with DNA" evidence="10">
    <location>
        <position position="149"/>
    </location>
</feature>
<dbReference type="InterPro" id="IPR005733">
    <property type="entry name" value="TopoI_bac-type"/>
</dbReference>
<dbReference type="SUPFAM" id="SSF56712">
    <property type="entry name" value="Prokaryotic type I DNA topoisomerase"/>
    <property type="match status" value="1"/>
</dbReference>
<comment type="function">
    <text evidence="10">Releases the supercoiling and torsional tension of DNA, which is introduced during the DNA replication and transcription, by transiently cleaving and rejoining one strand of the DNA duplex. Introduces a single-strand break via transesterification at a target site in duplex DNA. The scissile phosphodiester is attacked by the catalytic tyrosine of the enzyme, resulting in the formation of a DNA-(5'-phosphotyrosyl)-enzyme intermediate and the expulsion of a 3'-OH DNA strand. The free DNA strand then undergoes passage around the unbroken strand, thus removing DNA supercoils. Finally, in the religation step, the DNA 3'-OH attacks the covalent intermediate to expel the active-site tyrosine and restore the DNA phosphodiester backbone.</text>
</comment>
<dbReference type="NCBIfam" id="TIGR01051">
    <property type="entry name" value="topA_bact"/>
    <property type="match status" value="1"/>
</dbReference>
<dbReference type="Pfam" id="PF01131">
    <property type="entry name" value="Topoisom_bac"/>
    <property type="match status" value="1"/>
</dbReference>
<keyword evidence="4" id="KW-0863">Zinc-finger</keyword>
<dbReference type="Gene3D" id="2.70.20.10">
    <property type="entry name" value="Topoisomerase I, domain 3"/>
    <property type="match status" value="1"/>
</dbReference>
<dbReference type="InterPro" id="IPR034149">
    <property type="entry name" value="TOPRIM_TopoI"/>
</dbReference>
<evidence type="ECO:0000256" key="10">
    <source>
        <dbReference type="HAMAP-Rule" id="MF_00952"/>
    </source>
</evidence>
<dbReference type="GO" id="GO:0005694">
    <property type="term" value="C:chromosome"/>
    <property type="evidence" value="ECO:0007669"/>
    <property type="project" value="InterPro"/>
</dbReference>
<protein>
    <recommendedName>
        <fullName evidence="10">DNA topoisomerase 1</fullName>
        <ecNumber evidence="10">5.6.2.1</ecNumber>
    </recommendedName>
    <alternativeName>
        <fullName evidence="10">DNA topoisomerase I</fullName>
    </alternativeName>
</protein>
<keyword evidence="6" id="KW-0460">Magnesium</keyword>
<proteinExistence type="inferred from homology"/>
<dbReference type="InterPro" id="IPR023405">
    <property type="entry name" value="Topo_IA_core_domain"/>
</dbReference>
<feature type="compositionally biased region" description="Basic residues" evidence="11">
    <location>
        <begin position="742"/>
        <end position="753"/>
    </location>
</feature>
<evidence type="ECO:0000256" key="1">
    <source>
        <dbReference type="ARBA" id="ARBA00000213"/>
    </source>
</evidence>
<dbReference type="CDD" id="cd00186">
    <property type="entry name" value="TOP1Ac"/>
    <property type="match status" value="1"/>
</dbReference>
<dbReference type="Gene3D" id="3.40.50.140">
    <property type="match status" value="1"/>
</dbReference>
<evidence type="ECO:0000256" key="4">
    <source>
        <dbReference type="ARBA" id="ARBA00022771"/>
    </source>
</evidence>
<comment type="similarity">
    <text evidence="2 10">Belongs to the type IA topoisomerase family.</text>
</comment>
<feature type="site" description="Interaction with DNA" evidence="10">
    <location>
        <position position="140"/>
    </location>
</feature>
<dbReference type="InterPro" id="IPR003602">
    <property type="entry name" value="Topo_IA_DNA-bd_dom"/>
</dbReference>
<feature type="active site" description="O-(5'-phospho-DNA)-tyrosine intermediate" evidence="10">
    <location>
        <position position="302"/>
    </location>
</feature>
<dbReference type="InterPro" id="IPR000380">
    <property type="entry name" value="Topo_IA"/>
</dbReference>
<dbReference type="HAMAP" id="MF_00952">
    <property type="entry name" value="Topoisom_1_prok"/>
    <property type="match status" value="1"/>
</dbReference>
<evidence type="ECO:0000313" key="15">
    <source>
        <dbReference type="Proteomes" id="UP000679848"/>
    </source>
</evidence>
<feature type="region of interest" description="Interaction with DNA" evidence="10">
    <location>
        <begin position="164"/>
        <end position="169"/>
    </location>
</feature>
<evidence type="ECO:0000256" key="5">
    <source>
        <dbReference type="ARBA" id="ARBA00022833"/>
    </source>
</evidence>
<dbReference type="PROSITE" id="PS52039">
    <property type="entry name" value="TOPO_IA_2"/>
    <property type="match status" value="1"/>
</dbReference>
<dbReference type="PRINTS" id="PR00417">
    <property type="entry name" value="PRTPISMRASEI"/>
</dbReference>
<dbReference type="KEGG" id="pfaa:MM59RIKEN_23670"/>
<dbReference type="InterPro" id="IPR013826">
    <property type="entry name" value="Topo_IA_cen_sub3"/>
</dbReference>
<dbReference type="Pfam" id="PF01396">
    <property type="entry name" value="Zn_ribbon_Top1"/>
    <property type="match status" value="2"/>
</dbReference>
<dbReference type="InterPro" id="IPR013498">
    <property type="entry name" value="Topo_IA_Znf"/>
</dbReference>
<dbReference type="SMART" id="SM00436">
    <property type="entry name" value="TOP1Bc"/>
    <property type="match status" value="1"/>
</dbReference>
<feature type="compositionally biased region" description="Basic residues" evidence="11">
    <location>
        <begin position="773"/>
        <end position="783"/>
    </location>
</feature>
<dbReference type="CDD" id="cd03363">
    <property type="entry name" value="TOPRIM_TopoIA_TopoI"/>
    <property type="match status" value="1"/>
</dbReference>
<dbReference type="EMBL" id="AP023420">
    <property type="protein sequence ID" value="BCK85048.1"/>
    <property type="molecule type" value="Genomic_DNA"/>
</dbReference>
<sequence length="789" mass="88138">MAKQSLVIVESPAKAKTIGKYLGKDFEVKACMGHLRDLPKSKTGVDVENDFEPVYKPIKGKEDIISDLKKSAKAADTVYLATDPDREGEAISWHLKQLLDLPDEKTKRVTFNEITKNVVQESIRQPRDIDQNLVDAQQARRILDRLVGYELSPLLWKKIRRGLSAGRVQSVATRMVDDRDREIEEFQPEEYWTLDANLLGADVKKTPFAARYHGKNGKKAELKNEEAVNAVVRETEGEPFVVQTVKRTDKQRSPSPPFTTSTLQQEASRKLSMTPRRTMAIAQQLYEGVDIEGEGTVGLITYMRTDSLRLSEEALSAAKEFIVGRYGPAYAETHRYKTKAGAQDGHEAIRPSNVNLTPEQVKKDLTGEQYRLYRLVWSRFVACQMSNAVYDSVSVEITAGGHAFRATSSSLKFSGYTAVYEEGKDEEKEERESPLPALREGETLALRDFSKDQHFTQPPAHYTDASLIRAMEEQGIGRPSTYAPTVSTILDREYVIKDGKYLRITNLGRVVTALMKDKFSDIADMKFTANMEEKLDSVEEGKTPWKGVLRDFYGDFESHLRQAEQDLTRIKVPDEVSEEICPECGRNLVVKSGRFGRFLACPGYPECSFTMPLVVAMPGRCPKCGGRIMKRTGNSKKTGKQYTYYCCEHVNSRDEANKCDFMTWDVPVKDDCPVCGHTMFKKAGKGFKKPFCINPVCPNFLPEDKRGYPKKPAAESAAETAETNETAEGTDEQAEKTAVKKAAAKKPAAKKNAAKAASKSTSKAAAKTASKTTAKKKTTVKTKKSAEED</sequence>
<dbReference type="InterPro" id="IPR006171">
    <property type="entry name" value="TOPRIM_dom"/>
</dbReference>
<dbReference type="SMART" id="SM00493">
    <property type="entry name" value="TOPRIM"/>
    <property type="match status" value="1"/>
</dbReference>
<evidence type="ECO:0000313" key="14">
    <source>
        <dbReference type="EMBL" id="BCK85048.1"/>
    </source>
</evidence>
<feature type="domain" description="Toprim" evidence="12">
    <location>
        <begin position="4"/>
        <end position="114"/>
    </location>
</feature>
<dbReference type="Gene3D" id="1.10.460.10">
    <property type="entry name" value="Topoisomerase I, domain 2"/>
    <property type="match status" value="1"/>
</dbReference>
<evidence type="ECO:0000256" key="6">
    <source>
        <dbReference type="ARBA" id="ARBA00022842"/>
    </source>
</evidence>
<evidence type="ECO:0000256" key="9">
    <source>
        <dbReference type="ARBA" id="ARBA00023235"/>
    </source>
</evidence>
<keyword evidence="3" id="KW-0479">Metal-binding</keyword>
<feature type="site" description="Interaction with DNA" evidence="10">
    <location>
        <position position="156"/>
    </location>
</feature>
<evidence type="ECO:0000256" key="11">
    <source>
        <dbReference type="SAM" id="MobiDB-lite"/>
    </source>
</evidence>
<evidence type="ECO:0000259" key="12">
    <source>
        <dbReference type="PROSITE" id="PS50880"/>
    </source>
</evidence>
<name>A0A810Q9W8_9FIRM</name>
<dbReference type="PANTHER" id="PTHR42785">
    <property type="entry name" value="DNA TOPOISOMERASE, TYPE IA, CORE"/>
    <property type="match status" value="1"/>
</dbReference>
<reference evidence="14" key="1">
    <citation type="submission" date="2020-09" db="EMBL/GenBank/DDBJ databases">
        <title>New species isolated from human feces.</title>
        <authorList>
            <person name="Kitahara M."/>
            <person name="Shigeno Y."/>
            <person name="Shime M."/>
            <person name="Matsumoto Y."/>
            <person name="Nakamura S."/>
            <person name="Motooka D."/>
            <person name="Fukuoka S."/>
            <person name="Nishikawa H."/>
            <person name="Benno Y."/>
        </authorList>
    </citation>
    <scope>NUCLEOTIDE SEQUENCE</scope>
    <source>
        <strain evidence="14">MM59</strain>
    </source>
</reference>
<dbReference type="Pfam" id="PF01751">
    <property type="entry name" value="Toprim"/>
    <property type="match status" value="1"/>
</dbReference>